<evidence type="ECO:0000313" key="1">
    <source>
        <dbReference type="EMBL" id="KAK4772915.1"/>
    </source>
</evidence>
<comment type="caution">
    <text evidence="1">The sequence shown here is derived from an EMBL/GenBank/DDBJ whole genome shotgun (WGS) entry which is preliminary data.</text>
</comment>
<keyword evidence="2" id="KW-1185">Reference proteome</keyword>
<protein>
    <submittedName>
        <fullName evidence="1">Uncharacterized protein</fullName>
    </submittedName>
</protein>
<organism evidence="1 2">
    <name type="scientific">Trapa incisa</name>
    <dbReference type="NCBI Taxonomy" id="236973"/>
    <lineage>
        <taxon>Eukaryota</taxon>
        <taxon>Viridiplantae</taxon>
        <taxon>Streptophyta</taxon>
        <taxon>Embryophyta</taxon>
        <taxon>Tracheophyta</taxon>
        <taxon>Spermatophyta</taxon>
        <taxon>Magnoliopsida</taxon>
        <taxon>eudicotyledons</taxon>
        <taxon>Gunneridae</taxon>
        <taxon>Pentapetalae</taxon>
        <taxon>rosids</taxon>
        <taxon>malvids</taxon>
        <taxon>Myrtales</taxon>
        <taxon>Lythraceae</taxon>
        <taxon>Trapa</taxon>
    </lineage>
</organism>
<dbReference type="PANTHER" id="PTHR34569:SF2">
    <property type="entry name" value="EXPRESSED PROTEIN"/>
    <property type="match status" value="1"/>
</dbReference>
<gene>
    <name evidence="1" type="ORF">SAY87_027934</name>
</gene>
<dbReference type="Proteomes" id="UP001345219">
    <property type="component" value="Chromosome 22"/>
</dbReference>
<name>A0AAN7KZR2_9MYRT</name>
<proteinExistence type="predicted"/>
<evidence type="ECO:0000313" key="2">
    <source>
        <dbReference type="Proteomes" id="UP001345219"/>
    </source>
</evidence>
<dbReference type="AlphaFoldDB" id="A0AAN7KZR2"/>
<accession>A0AAN7KZR2</accession>
<dbReference type="PANTHER" id="PTHR34569">
    <property type="entry name" value="EXPRESSED PROTEIN"/>
    <property type="match status" value="1"/>
</dbReference>
<sequence>MNGDGQVTAADTPAVATSRRRNSITAPVVIPGNLSISLPSKFPNGSAASCPLLTPRELLITDNSAAATHLKGSPALSSSLAYTSLRDILPTLSSPTIKSPTAAASASGRSSYEIPIRNRLVKQAAWAYLRPMSASADSSGSSLVQRLWLRLYSSVNACLNVIGQHVIPSVARAIHQMLGTLVCCCSTG</sequence>
<dbReference type="EMBL" id="JAXIOK010000004">
    <property type="protein sequence ID" value="KAK4772915.1"/>
    <property type="molecule type" value="Genomic_DNA"/>
</dbReference>
<reference evidence="1 2" key="1">
    <citation type="journal article" date="2023" name="Hortic Res">
        <title>Pangenome of water caltrop reveals structural variations and asymmetric subgenome divergence after allopolyploidization.</title>
        <authorList>
            <person name="Zhang X."/>
            <person name="Chen Y."/>
            <person name="Wang L."/>
            <person name="Yuan Y."/>
            <person name="Fang M."/>
            <person name="Shi L."/>
            <person name="Lu R."/>
            <person name="Comes H.P."/>
            <person name="Ma Y."/>
            <person name="Chen Y."/>
            <person name="Huang G."/>
            <person name="Zhou Y."/>
            <person name="Zheng Z."/>
            <person name="Qiu Y."/>
        </authorList>
    </citation>
    <scope>NUCLEOTIDE SEQUENCE [LARGE SCALE GENOMIC DNA]</scope>
    <source>
        <tissue evidence="1">Roots</tissue>
    </source>
</reference>